<dbReference type="EMBL" id="KB456270">
    <property type="protein sequence ID" value="EMF09038.1"/>
    <property type="molecule type" value="Genomic_DNA"/>
</dbReference>
<proteinExistence type="predicted"/>
<dbReference type="AlphaFoldDB" id="M3BSG8"/>
<dbReference type="Proteomes" id="UP000016931">
    <property type="component" value="Unassembled WGS sequence"/>
</dbReference>
<protein>
    <submittedName>
        <fullName evidence="1">Uncharacterized protein</fullName>
    </submittedName>
</protein>
<gene>
    <name evidence="1" type="ORF">SEPMUDRAFT_151892</name>
</gene>
<organism evidence="1 2">
    <name type="scientific">Sphaerulina musiva (strain SO2202)</name>
    <name type="common">Poplar stem canker fungus</name>
    <name type="synonym">Septoria musiva</name>
    <dbReference type="NCBI Taxonomy" id="692275"/>
    <lineage>
        <taxon>Eukaryota</taxon>
        <taxon>Fungi</taxon>
        <taxon>Dikarya</taxon>
        <taxon>Ascomycota</taxon>
        <taxon>Pezizomycotina</taxon>
        <taxon>Dothideomycetes</taxon>
        <taxon>Dothideomycetidae</taxon>
        <taxon>Mycosphaerellales</taxon>
        <taxon>Mycosphaerellaceae</taxon>
        <taxon>Sphaerulina</taxon>
    </lineage>
</organism>
<dbReference type="GeneID" id="27904244"/>
<keyword evidence="2" id="KW-1185">Reference proteome</keyword>
<reference evidence="1 2" key="1">
    <citation type="journal article" date="2012" name="PLoS Pathog.">
        <title>Diverse lifestyles and strategies of plant pathogenesis encoded in the genomes of eighteen Dothideomycetes fungi.</title>
        <authorList>
            <person name="Ohm R.A."/>
            <person name="Feau N."/>
            <person name="Henrissat B."/>
            <person name="Schoch C.L."/>
            <person name="Horwitz B.A."/>
            <person name="Barry K.W."/>
            <person name="Condon B.J."/>
            <person name="Copeland A.C."/>
            <person name="Dhillon B."/>
            <person name="Glaser F."/>
            <person name="Hesse C.N."/>
            <person name="Kosti I."/>
            <person name="LaButti K."/>
            <person name="Lindquist E.A."/>
            <person name="Lucas S."/>
            <person name="Salamov A.A."/>
            <person name="Bradshaw R.E."/>
            <person name="Ciuffetti L."/>
            <person name="Hamelin R.C."/>
            <person name="Kema G.H.J."/>
            <person name="Lawrence C."/>
            <person name="Scott J.A."/>
            <person name="Spatafora J.W."/>
            <person name="Turgeon B.G."/>
            <person name="de Wit P.J.G.M."/>
            <person name="Zhong S."/>
            <person name="Goodwin S.B."/>
            <person name="Grigoriev I.V."/>
        </authorList>
    </citation>
    <scope>NUCLEOTIDE SEQUENCE [LARGE SCALE GENOMIC DNA]</scope>
    <source>
        <strain evidence="1 2">SO2202</strain>
    </source>
</reference>
<dbReference type="RefSeq" id="XP_016757159.1">
    <property type="nucleotide sequence ID" value="XM_016907107.1"/>
</dbReference>
<evidence type="ECO:0000313" key="1">
    <source>
        <dbReference type="EMBL" id="EMF09038.1"/>
    </source>
</evidence>
<name>M3BSG8_SPHMS</name>
<sequence>MSNPPNAFCAHLYDDFGVRESFRTSPIRPEAWKVGDELSSRKMMAIAAGKPCT</sequence>
<evidence type="ECO:0000313" key="2">
    <source>
        <dbReference type="Proteomes" id="UP000016931"/>
    </source>
</evidence>
<accession>M3BSG8</accession>
<dbReference type="HOGENOM" id="CLU_3070181_0_0_1"/>